<dbReference type="PIRSF" id="PIRSF003085">
    <property type="entry name" value="CMAS"/>
    <property type="match status" value="1"/>
</dbReference>
<protein>
    <submittedName>
        <fullName evidence="7">Cyclopropane-fatty-acyl-phospholipid synthase</fullName>
    </submittedName>
</protein>
<dbReference type="GO" id="GO:0008168">
    <property type="term" value="F:methyltransferase activity"/>
    <property type="evidence" value="ECO:0007669"/>
    <property type="project" value="UniProtKB-KW"/>
</dbReference>
<evidence type="ECO:0000256" key="3">
    <source>
        <dbReference type="ARBA" id="ARBA00022679"/>
    </source>
</evidence>
<keyword evidence="3" id="KW-0808">Transferase</keyword>
<keyword evidence="2" id="KW-0489">Methyltransferase</keyword>
<dbReference type="Proteomes" id="UP000217177">
    <property type="component" value="Chromosome"/>
</dbReference>
<gene>
    <name evidence="6" type="ORF">A1sIA79_00695</name>
    <name evidence="7" type="ORF">A1sIIB76_00665</name>
</gene>
<keyword evidence="8" id="KW-1185">Reference proteome</keyword>
<dbReference type="PANTHER" id="PTHR43667:SF1">
    <property type="entry name" value="CYCLOPROPANE-FATTY-ACYL-PHOSPHOLIPID SYNTHASE"/>
    <property type="match status" value="1"/>
</dbReference>
<evidence type="ECO:0000313" key="7">
    <source>
        <dbReference type="EMBL" id="ASY22133.1"/>
    </source>
</evidence>
<keyword evidence="4" id="KW-0949">S-adenosyl-L-methionine</keyword>
<dbReference type="KEGG" id="pvs:A1sIA79_00695"/>
<dbReference type="EMBL" id="CP016774">
    <property type="protein sequence ID" value="ASY16789.1"/>
    <property type="molecule type" value="Genomic_DNA"/>
</dbReference>
<proteinExistence type="inferred from homology"/>
<dbReference type="SUPFAM" id="SSF53335">
    <property type="entry name" value="S-adenosyl-L-methionine-dependent methyltransferases"/>
    <property type="match status" value="1"/>
</dbReference>
<evidence type="ECO:0000256" key="5">
    <source>
        <dbReference type="ARBA" id="ARBA00023098"/>
    </source>
</evidence>
<dbReference type="Gene3D" id="3.40.50.150">
    <property type="entry name" value="Vaccinia Virus protein VP39"/>
    <property type="match status" value="1"/>
</dbReference>
<dbReference type="InterPro" id="IPR050723">
    <property type="entry name" value="CFA/CMAS"/>
</dbReference>
<evidence type="ECO:0000256" key="2">
    <source>
        <dbReference type="ARBA" id="ARBA00022603"/>
    </source>
</evidence>
<evidence type="ECO:0000313" key="6">
    <source>
        <dbReference type="EMBL" id="ASY16789.1"/>
    </source>
</evidence>
<dbReference type="NCBIfam" id="NF008686">
    <property type="entry name" value="PRK11705.1"/>
    <property type="match status" value="1"/>
</dbReference>
<dbReference type="Pfam" id="PF02353">
    <property type="entry name" value="CMAS"/>
    <property type="match status" value="1"/>
</dbReference>
<sequence length="369" mass="41984">MSSKDLCLSILEKSNVPINSSEPWSLQVKNEKLWDRVASQHQLGLGEAYMDGWWECQDIDEMLTRLLTVDATSFLKPSIPLVASALKSKILNMQTKSKAAKNAKHHYNIGNDLYTRMLDSEMAYSCGYWQNAKTLDEAQIAKFDLICRKLKLEKGMTLLDIGSGWGGLLRHAVRNYGVIATGISPADQQIILAREKSAGLDINFVQMDYRDLTGRFDRIVSVGMMEHVGPKNFKEFFTKCDELLVDDGIMLHHLISSTVPQSNTDPFFNRYIFPGGVIPSPGQISNAAEGLFVLEDTHNFGLDYETTLLHWHKNINSKWDEIPQYDLRFRRMWNYYLLASAAGFKARHLHLNQYVFRKGGVLAPYLPVR</sequence>
<dbReference type="AlphaFoldDB" id="A0AAD0E334"/>
<comment type="similarity">
    <text evidence="1">Belongs to the CFA/CMAS family.</text>
</comment>
<dbReference type="Proteomes" id="UP000217194">
    <property type="component" value="Chromosome"/>
</dbReference>
<dbReference type="InterPro" id="IPR003333">
    <property type="entry name" value="CMAS"/>
</dbReference>
<name>A0AAD0E334_9ACTN</name>
<dbReference type="PANTHER" id="PTHR43667">
    <property type="entry name" value="CYCLOPROPANE-FATTY-ACYL-PHOSPHOLIPID SYNTHASE"/>
    <property type="match status" value="1"/>
</dbReference>
<evidence type="ECO:0000313" key="8">
    <source>
        <dbReference type="Proteomes" id="UP000217177"/>
    </source>
</evidence>
<dbReference type="InterPro" id="IPR029063">
    <property type="entry name" value="SAM-dependent_MTases_sf"/>
</dbReference>
<reference evidence="8 9" key="1">
    <citation type="submission" date="2016-07" db="EMBL/GenBank/DDBJ databases">
        <title>High microdiversification within the ubiquitous acI lineage of Actinobacteria.</title>
        <authorList>
            <person name="Neuenschwander S.M."/>
            <person name="Salcher M."/>
            <person name="Ghai R."/>
            <person name="Pernthaler J."/>
        </authorList>
    </citation>
    <scope>NUCLEOTIDE SEQUENCE [LARGE SCALE GENOMIC DNA]</scope>
    <source>
        <strain evidence="6">MMS-IA-79</strain>
        <strain evidence="7">MMS-IIB-76</strain>
    </source>
</reference>
<evidence type="ECO:0000256" key="1">
    <source>
        <dbReference type="ARBA" id="ARBA00010815"/>
    </source>
</evidence>
<dbReference type="EMBL" id="CP016778">
    <property type="protein sequence ID" value="ASY22133.1"/>
    <property type="molecule type" value="Genomic_DNA"/>
</dbReference>
<dbReference type="CDD" id="cd02440">
    <property type="entry name" value="AdoMet_MTases"/>
    <property type="match status" value="1"/>
</dbReference>
<dbReference type="GO" id="GO:0032259">
    <property type="term" value="P:methylation"/>
    <property type="evidence" value="ECO:0007669"/>
    <property type="project" value="UniProtKB-KW"/>
</dbReference>
<dbReference type="GO" id="GO:0008610">
    <property type="term" value="P:lipid biosynthetic process"/>
    <property type="evidence" value="ECO:0007669"/>
    <property type="project" value="InterPro"/>
</dbReference>
<organism evidence="7 9">
    <name type="scientific">Candidatus Planktophila versatilis</name>
    <dbReference type="NCBI Taxonomy" id="1884905"/>
    <lineage>
        <taxon>Bacteria</taxon>
        <taxon>Bacillati</taxon>
        <taxon>Actinomycetota</taxon>
        <taxon>Actinomycetes</taxon>
        <taxon>Candidatus Nanopelagicales</taxon>
        <taxon>Candidatus Nanopelagicaceae</taxon>
        <taxon>Candidatus Planktophila</taxon>
    </lineage>
</organism>
<evidence type="ECO:0000256" key="4">
    <source>
        <dbReference type="ARBA" id="ARBA00022691"/>
    </source>
</evidence>
<evidence type="ECO:0000313" key="9">
    <source>
        <dbReference type="Proteomes" id="UP000217194"/>
    </source>
</evidence>
<accession>A0AAD0E334</accession>
<keyword evidence="5" id="KW-0443">Lipid metabolism</keyword>
<dbReference type="RefSeq" id="WP_095674341.1">
    <property type="nucleotide sequence ID" value="NZ_CP016774.1"/>
</dbReference>